<dbReference type="GO" id="GO:0097196">
    <property type="term" value="C:Shu complex"/>
    <property type="evidence" value="ECO:0007669"/>
    <property type="project" value="TreeGrafter"/>
</dbReference>
<accession>A0A9P0XAX5</accession>
<organism evidence="3 4">
    <name type="scientific">Pieris brassicae</name>
    <name type="common">White butterfly</name>
    <name type="synonym">Large white butterfly</name>
    <dbReference type="NCBI Taxonomy" id="7116"/>
    <lineage>
        <taxon>Eukaryota</taxon>
        <taxon>Metazoa</taxon>
        <taxon>Ecdysozoa</taxon>
        <taxon>Arthropoda</taxon>
        <taxon>Hexapoda</taxon>
        <taxon>Insecta</taxon>
        <taxon>Pterygota</taxon>
        <taxon>Neoptera</taxon>
        <taxon>Endopterygota</taxon>
        <taxon>Lepidoptera</taxon>
        <taxon>Glossata</taxon>
        <taxon>Ditrysia</taxon>
        <taxon>Papilionoidea</taxon>
        <taxon>Pieridae</taxon>
        <taxon>Pierinae</taxon>
        <taxon>Pieris</taxon>
    </lineage>
</organism>
<dbReference type="AlphaFoldDB" id="A0A9P0XAX5"/>
<protein>
    <recommendedName>
        <fullName evidence="2">SWIM-type domain-containing protein</fullName>
    </recommendedName>
</protein>
<comment type="caution">
    <text evidence="3">The sequence shown here is derived from an EMBL/GenBank/DDBJ whole genome shotgun (WGS) entry which is preliminary data.</text>
</comment>
<dbReference type="PROSITE" id="PS50966">
    <property type="entry name" value="ZF_SWIM"/>
    <property type="match status" value="1"/>
</dbReference>
<dbReference type="GO" id="GO:0008270">
    <property type="term" value="F:zinc ion binding"/>
    <property type="evidence" value="ECO:0007669"/>
    <property type="project" value="UniProtKB-KW"/>
</dbReference>
<keyword evidence="1" id="KW-0862">Zinc</keyword>
<keyword evidence="1" id="KW-0479">Metal-binding</keyword>
<dbReference type="PANTHER" id="PTHR28498:SF1">
    <property type="entry name" value="ZINC FINGER SWIM DOMAIN-CONTAINING PROTEIN 7"/>
    <property type="match status" value="1"/>
</dbReference>
<keyword evidence="4" id="KW-1185">Reference proteome</keyword>
<evidence type="ECO:0000256" key="1">
    <source>
        <dbReference type="PROSITE-ProRule" id="PRU00325"/>
    </source>
</evidence>
<dbReference type="InterPro" id="IPR007527">
    <property type="entry name" value="Znf_SWIM"/>
</dbReference>
<keyword evidence="1" id="KW-0863">Zinc-finger</keyword>
<gene>
    <name evidence="3" type="ORF">PIBRA_LOCUS4945</name>
</gene>
<evidence type="ECO:0000259" key="2">
    <source>
        <dbReference type="PROSITE" id="PS50966"/>
    </source>
</evidence>
<evidence type="ECO:0000313" key="4">
    <source>
        <dbReference type="Proteomes" id="UP001152562"/>
    </source>
</evidence>
<evidence type="ECO:0000313" key="3">
    <source>
        <dbReference type="EMBL" id="CAH4027896.1"/>
    </source>
</evidence>
<proteinExistence type="predicted"/>
<dbReference type="GO" id="GO:0000724">
    <property type="term" value="P:double-strand break repair via homologous recombination"/>
    <property type="evidence" value="ECO:0007669"/>
    <property type="project" value="TreeGrafter"/>
</dbReference>
<dbReference type="EMBL" id="CALOZG010000005">
    <property type="protein sequence ID" value="CAH4027896.1"/>
    <property type="molecule type" value="Genomic_DNA"/>
</dbReference>
<sequence length="147" mass="17076">MPKSSKISIVVESIFCRIEERVNSNGSKQFTDEEILTLHSVFGATLQRAFEILEKYPTLETYSNCNNGRVLVEIKGENDRCYRVFPRINFCPCLAFKHQVIEKKSQLMCKHVLAARIAMILDRIVDHKVTQDQYLMLLRSMFEEQNG</sequence>
<name>A0A9P0XAX5_PIEBR</name>
<dbReference type="Proteomes" id="UP001152562">
    <property type="component" value="Unassembled WGS sequence"/>
</dbReference>
<dbReference type="PANTHER" id="PTHR28498">
    <property type="entry name" value="ZINC FINGER SWIM DOMAIN-CONTAINING PROTEIN 7"/>
    <property type="match status" value="1"/>
</dbReference>
<feature type="domain" description="SWIM-type" evidence="2">
    <location>
        <begin position="82"/>
        <end position="120"/>
    </location>
</feature>
<reference evidence="3" key="1">
    <citation type="submission" date="2022-05" db="EMBL/GenBank/DDBJ databases">
        <authorList>
            <person name="Okamura Y."/>
        </authorList>
    </citation>
    <scope>NUCLEOTIDE SEQUENCE</scope>
</reference>